<proteinExistence type="predicted"/>
<dbReference type="Pfam" id="PF07963">
    <property type="entry name" value="N_methyl"/>
    <property type="match status" value="1"/>
</dbReference>
<dbReference type="EMBL" id="VSSQ01045671">
    <property type="protein sequence ID" value="MPM99582.1"/>
    <property type="molecule type" value="Genomic_DNA"/>
</dbReference>
<name>A0A645EG38_9ZZZZ</name>
<dbReference type="AlphaFoldDB" id="A0A645EG38"/>
<dbReference type="NCBIfam" id="TIGR02532">
    <property type="entry name" value="IV_pilin_GFxxxE"/>
    <property type="match status" value="1"/>
</dbReference>
<accession>A0A645EG38</accession>
<comment type="caution">
    <text evidence="2">The sequence shown here is derived from an EMBL/GenBank/DDBJ whole genome shotgun (WGS) entry which is preliminary data.</text>
</comment>
<organism evidence="2">
    <name type="scientific">bioreactor metagenome</name>
    <dbReference type="NCBI Taxonomy" id="1076179"/>
    <lineage>
        <taxon>unclassified sequences</taxon>
        <taxon>metagenomes</taxon>
        <taxon>ecological metagenomes</taxon>
    </lineage>
</organism>
<dbReference type="PROSITE" id="PS00409">
    <property type="entry name" value="PROKAR_NTER_METHYL"/>
    <property type="match status" value="1"/>
</dbReference>
<keyword evidence="1" id="KW-0472">Membrane</keyword>
<keyword evidence="1" id="KW-0812">Transmembrane</keyword>
<keyword evidence="1" id="KW-1133">Transmembrane helix</keyword>
<evidence type="ECO:0008006" key="3">
    <source>
        <dbReference type="Google" id="ProtNLM"/>
    </source>
</evidence>
<protein>
    <recommendedName>
        <fullName evidence="3">Prepilin-type N-terminal cleavage/methylation domain-containing protein</fullName>
    </recommendedName>
</protein>
<feature type="transmembrane region" description="Helical" evidence="1">
    <location>
        <begin position="6"/>
        <end position="29"/>
    </location>
</feature>
<reference evidence="2" key="1">
    <citation type="submission" date="2019-08" db="EMBL/GenBank/DDBJ databases">
        <authorList>
            <person name="Kucharzyk K."/>
            <person name="Murdoch R.W."/>
            <person name="Higgins S."/>
            <person name="Loffler F."/>
        </authorList>
    </citation>
    <scope>NUCLEOTIDE SEQUENCE</scope>
</reference>
<evidence type="ECO:0000256" key="1">
    <source>
        <dbReference type="SAM" id="Phobius"/>
    </source>
</evidence>
<gene>
    <name evidence="2" type="ORF">SDC9_146774</name>
</gene>
<evidence type="ECO:0000313" key="2">
    <source>
        <dbReference type="EMBL" id="MPM99582.1"/>
    </source>
</evidence>
<sequence length="145" mass="16335">MSVKKSRGFTLIEVIVSISIISIALITIISSEMLTLKLKNQQGAKDKGIMIVDTTNKIVTNNLSYEEVLNSFGNNVRYITSSNINIDLIKKSNIISLCTTSSEPSYPYMKISGEKDKDYDVVKVVLNYVINKNEDLTYVFYKGKY</sequence>
<dbReference type="InterPro" id="IPR012902">
    <property type="entry name" value="N_methyl_site"/>
</dbReference>